<dbReference type="EMBL" id="CAUOFW020006214">
    <property type="protein sequence ID" value="CAK9173798.1"/>
    <property type="molecule type" value="Genomic_DNA"/>
</dbReference>
<accession>A0ABC8TWC2</accession>
<name>A0ABC8TWC2_9AQUA</name>
<dbReference type="AlphaFoldDB" id="A0ABC8TWC2"/>
<gene>
    <name evidence="1" type="ORF">ILEXP_LOCUS43527</name>
</gene>
<sequence>MEGDAVDYGYMMLGKRPRPSMRRMTNMTAIRIDMGDVEPPSLLDPQNTIISDVKKVEGPNEHIMEGPSWYYHRSMAILSPRCHMRGSGNSSMEMAHFLRTCGLCKCCLAPSCDIYSMKIKLVDQCFPNKNLVPKEIFRHQNRILQQRQP</sequence>
<reference evidence="1 2" key="1">
    <citation type="submission" date="2024-02" db="EMBL/GenBank/DDBJ databases">
        <authorList>
            <person name="Vignale AGUSTIN F."/>
            <person name="Sosa J E."/>
            <person name="Modenutti C."/>
        </authorList>
    </citation>
    <scope>NUCLEOTIDE SEQUENCE [LARGE SCALE GENOMIC DNA]</scope>
</reference>
<dbReference type="Proteomes" id="UP001642360">
    <property type="component" value="Unassembled WGS sequence"/>
</dbReference>
<protein>
    <submittedName>
        <fullName evidence="1">Uncharacterized protein</fullName>
    </submittedName>
</protein>
<dbReference type="PANTHER" id="PTHR33059:SF76">
    <property type="entry name" value="FCS-LIKE ZINC FINGER 7"/>
    <property type="match status" value="1"/>
</dbReference>
<evidence type="ECO:0000313" key="1">
    <source>
        <dbReference type="EMBL" id="CAK9173798.1"/>
    </source>
</evidence>
<proteinExistence type="predicted"/>
<keyword evidence="2" id="KW-1185">Reference proteome</keyword>
<dbReference type="PANTHER" id="PTHR33059">
    <property type="entry name" value="FCS-LIKE ZINC FINGER 5"/>
    <property type="match status" value="1"/>
</dbReference>
<organism evidence="1 2">
    <name type="scientific">Ilex paraguariensis</name>
    <name type="common">yerba mate</name>
    <dbReference type="NCBI Taxonomy" id="185542"/>
    <lineage>
        <taxon>Eukaryota</taxon>
        <taxon>Viridiplantae</taxon>
        <taxon>Streptophyta</taxon>
        <taxon>Embryophyta</taxon>
        <taxon>Tracheophyta</taxon>
        <taxon>Spermatophyta</taxon>
        <taxon>Magnoliopsida</taxon>
        <taxon>eudicotyledons</taxon>
        <taxon>Gunneridae</taxon>
        <taxon>Pentapetalae</taxon>
        <taxon>asterids</taxon>
        <taxon>campanulids</taxon>
        <taxon>Aquifoliales</taxon>
        <taxon>Aquifoliaceae</taxon>
        <taxon>Ilex</taxon>
    </lineage>
</organism>
<evidence type="ECO:0000313" key="2">
    <source>
        <dbReference type="Proteomes" id="UP001642360"/>
    </source>
</evidence>
<comment type="caution">
    <text evidence="1">The sequence shown here is derived from an EMBL/GenBank/DDBJ whole genome shotgun (WGS) entry which is preliminary data.</text>
</comment>